<accession>A0A0F9RPJ6</accession>
<gene>
    <name evidence="2" type="ORF">LCGC14_0870610</name>
</gene>
<dbReference type="EMBL" id="LAZR01002689">
    <property type="protein sequence ID" value="KKN26856.1"/>
    <property type="molecule type" value="Genomic_DNA"/>
</dbReference>
<protein>
    <submittedName>
        <fullName evidence="2">Uncharacterized protein</fullName>
    </submittedName>
</protein>
<sequence>MALMDIIKKIGNKREEGNIPYIPKQVIDKRLDGLRRLKQVQDNEIEKEQLKIKIADFNRERTARHLFGIKEKKELLEKKRTILSKIETQKKVNILNNEGSLLSGNLDNKKQELKKPVNILTNHGSFLR</sequence>
<name>A0A0F9RPJ6_9ZZZZ</name>
<comment type="caution">
    <text evidence="2">The sequence shown here is derived from an EMBL/GenBank/DDBJ whole genome shotgun (WGS) entry which is preliminary data.</text>
</comment>
<evidence type="ECO:0000313" key="2">
    <source>
        <dbReference type="EMBL" id="KKN26856.1"/>
    </source>
</evidence>
<dbReference type="AlphaFoldDB" id="A0A0F9RPJ6"/>
<reference evidence="2" key="1">
    <citation type="journal article" date="2015" name="Nature">
        <title>Complex archaea that bridge the gap between prokaryotes and eukaryotes.</title>
        <authorList>
            <person name="Spang A."/>
            <person name="Saw J.H."/>
            <person name="Jorgensen S.L."/>
            <person name="Zaremba-Niedzwiedzka K."/>
            <person name="Martijn J."/>
            <person name="Lind A.E."/>
            <person name="van Eijk R."/>
            <person name="Schleper C."/>
            <person name="Guy L."/>
            <person name="Ettema T.J."/>
        </authorList>
    </citation>
    <scope>NUCLEOTIDE SEQUENCE</scope>
</reference>
<organism evidence="2">
    <name type="scientific">marine sediment metagenome</name>
    <dbReference type="NCBI Taxonomy" id="412755"/>
    <lineage>
        <taxon>unclassified sequences</taxon>
        <taxon>metagenomes</taxon>
        <taxon>ecological metagenomes</taxon>
    </lineage>
</organism>
<proteinExistence type="predicted"/>
<evidence type="ECO:0000256" key="1">
    <source>
        <dbReference type="SAM" id="Coils"/>
    </source>
</evidence>
<feature type="coiled-coil region" evidence="1">
    <location>
        <begin position="31"/>
        <end position="89"/>
    </location>
</feature>
<keyword evidence="1" id="KW-0175">Coiled coil</keyword>